<evidence type="ECO:0000256" key="6">
    <source>
        <dbReference type="ARBA" id="ARBA00022989"/>
    </source>
</evidence>
<evidence type="ECO:0000256" key="4">
    <source>
        <dbReference type="ARBA" id="ARBA00022679"/>
    </source>
</evidence>
<dbReference type="PANTHER" id="PTHR13929:SF0">
    <property type="entry name" value="UBIA PRENYLTRANSFERASE DOMAIN-CONTAINING PROTEIN 1"/>
    <property type="match status" value="1"/>
</dbReference>
<feature type="transmembrane region" description="Helical" evidence="8">
    <location>
        <begin position="150"/>
        <end position="170"/>
    </location>
</feature>
<dbReference type="GO" id="GO:0042371">
    <property type="term" value="P:vitamin K biosynthetic process"/>
    <property type="evidence" value="ECO:0007669"/>
    <property type="project" value="TreeGrafter"/>
</dbReference>
<comment type="pathway">
    <text evidence="2">Quinol/quinone metabolism; menaquinone biosynthesis.</text>
</comment>
<keyword evidence="5 8" id="KW-0812">Transmembrane</keyword>
<protein>
    <recommendedName>
        <fullName evidence="10">1,4-dihydroxy-2-naphthoate octaprenyltransferase</fullName>
    </recommendedName>
</protein>
<evidence type="ECO:0008006" key="10">
    <source>
        <dbReference type="Google" id="ProtNLM"/>
    </source>
</evidence>
<feature type="transmembrane region" description="Helical" evidence="8">
    <location>
        <begin position="121"/>
        <end position="138"/>
    </location>
</feature>
<feature type="transmembrane region" description="Helical" evidence="8">
    <location>
        <begin position="239"/>
        <end position="259"/>
    </location>
</feature>
<reference evidence="9" key="1">
    <citation type="submission" date="2021-01" db="EMBL/GenBank/DDBJ databases">
        <authorList>
            <person name="Corre E."/>
            <person name="Pelletier E."/>
            <person name="Niang G."/>
            <person name="Scheremetjew M."/>
            <person name="Finn R."/>
            <person name="Kale V."/>
            <person name="Holt S."/>
            <person name="Cochrane G."/>
            <person name="Meng A."/>
            <person name="Brown T."/>
            <person name="Cohen L."/>
        </authorList>
    </citation>
    <scope>NUCLEOTIDE SEQUENCE</scope>
    <source>
        <strain evidence="9">CCMP1661</strain>
    </source>
</reference>
<dbReference type="PANTHER" id="PTHR13929">
    <property type="entry name" value="1,4-DIHYDROXY-2-NAPHTHOATE OCTAPRENYLTRANSFERASE"/>
    <property type="match status" value="1"/>
</dbReference>
<feature type="transmembrane region" description="Helical" evidence="8">
    <location>
        <begin position="213"/>
        <end position="233"/>
    </location>
</feature>
<gene>
    <name evidence="9" type="ORF">FJAP1339_LOCUS1021</name>
</gene>
<name>A0A7S2UT65_9STRA</name>
<evidence type="ECO:0000256" key="8">
    <source>
        <dbReference type="SAM" id="Phobius"/>
    </source>
</evidence>
<evidence type="ECO:0000256" key="7">
    <source>
        <dbReference type="ARBA" id="ARBA00023136"/>
    </source>
</evidence>
<dbReference type="EMBL" id="HBHR01002376">
    <property type="protein sequence ID" value="CAD9858503.1"/>
    <property type="molecule type" value="Transcribed_RNA"/>
</dbReference>
<dbReference type="UniPathway" id="UPA00079"/>
<keyword evidence="6 8" id="KW-1133">Transmembrane helix</keyword>
<comment type="subcellular location">
    <subcellularLocation>
        <location evidence="1">Membrane</location>
        <topology evidence="1">Multi-pass membrane protein</topology>
    </subcellularLocation>
</comment>
<dbReference type="InterPro" id="IPR026046">
    <property type="entry name" value="UBIAD1"/>
</dbReference>
<organism evidence="9">
    <name type="scientific">Fibrocapsa japonica</name>
    <dbReference type="NCBI Taxonomy" id="94617"/>
    <lineage>
        <taxon>Eukaryota</taxon>
        <taxon>Sar</taxon>
        <taxon>Stramenopiles</taxon>
        <taxon>Ochrophyta</taxon>
        <taxon>Raphidophyceae</taxon>
        <taxon>Chattonellales</taxon>
        <taxon>Chattonellaceae</taxon>
        <taxon>Fibrocapsa</taxon>
    </lineage>
</organism>
<dbReference type="InterPro" id="IPR000537">
    <property type="entry name" value="UbiA_prenyltransferase"/>
</dbReference>
<evidence type="ECO:0000256" key="2">
    <source>
        <dbReference type="ARBA" id="ARBA00004863"/>
    </source>
</evidence>
<evidence type="ECO:0000256" key="1">
    <source>
        <dbReference type="ARBA" id="ARBA00004141"/>
    </source>
</evidence>
<evidence type="ECO:0000256" key="3">
    <source>
        <dbReference type="ARBA" id="ARBA00022428"/>
    </source>
</evidence>
<keyword evidence="4" id="KW-0808">Transferase</keyword>
<dbReference type="Gene3D" id="1.10.357.140">
    <property type="entry name" value="UbiA prenyltransferase"/>
    <property type="match status" value="1"/>
</dbReference>
<dbReference type="PIRSF" id="PIRSF005355">
    <property type="entry name" value="UBIAD1"/>
    <property type="match status" value="1"/>
</dbReference>
<sequence length="297" mass="31992">MDAFKRYTVASRPWTFTASVIPIAVTAALCKKELGAELFSMNLLSALIVGIGCQAASNLTNSYYDFKYGVDNKFSSGDRSLVEKKISPSGALVSSSLLYLVVTMVALPHLWQSIARGGSEVAWVFLPGMALAYFYTAGPYNLKYHCLGDLAIFLAFGPLLMQFTALLLTGSVQWQLMSYTLPVGLLTEAILHANNTRDIKTDSKAGANTLATVMGYQVSVVLLAVMIIGAYVAAAWITWAESCGAGITFLSLPVALMILKDLSPKKLVNMDERCAQLHLLFGVLLTLGISISSYLGC</sequence>
<proteinExistence type="predicted"/>
<dbReference type="GO" id="GO:0016020">
    <property type="term" value="C:membrane"/>
    <property type="evidence" value="ECO:0007669"/>
    <property type="project" value="UniProtKB-SubCell"/>
</dbReference>
<evidence type="ECO:0000256" key="5">
    <source>
        <dbReference type="ARBA" id="ARBA00022692"/>
    </source>
</evidence>
<dbReference type="GO" id="GO:0004659">
    <property type="term" value="F:prenyltransferase activity"/>
    <property type="evidence" value="ECO:0007669"/>
    <property type="project" value="InterPro"/>
</dbReference>
<dbReference type="AlphaFoldDB" id="A0A7S2UT65"/>
<feature type="transmembrane region" description="Helical" evidence="8">
    <location>
        <begin position="89"/>
        <end position="109"/>
    </location>
</feature>
<feature type="transmembrane region" description="Helical" evidence="8">
    <location>
        <begin position="279"/>
        <end position="296"/>
    </location>
</feature>
<evidence type="ECO:0000313" key="9">
    <source>
        <dbReference type="EMBL" id="CAD9858503.1"/>
    </source>
</evidence>
<dbReference type="GO" id="GO:0009234">
    <property type="term" value="P:menaquinone biosynthetic process"/>
    <property type="evidence" value="ECO:0007669"/>
    <property type="project" value="UniProtKB-UniPathway"/>
</dbReference>
<keyword evidence="3" id="KW-0474">Menaquinone biosynthesis</keyword>
<dbReference type="Gene3D" id="1.20.120.1780">
    <property type="entry name" value="UbiA prenyltransferase"/>
    <property type="match status" value="1"/>
</dbReference>
<dbReference type="Pfam" id="PF01040">
    <property type="entry name" value="UbiA"/>
    <property type="match status" value="1"/>
</dbReference>
<keyword evidence="7 8" id="KW-0472">Membrane</keyword>
<dbReference type="InterPro" id="IPR044878">
    <property type="entry name" value="UbiA_sf"/>
</dbReference>
<dbReference type="CDD" id="cd13962">
    <property type="entry name" value="PT_UbiA_UBIAD1"/>
    <property type="match status" value="1"/>
</dbReference>
<accession>A0A7S2UT65</accession>